<dbReference type="RefSeq" id="WP_186915203.1">
    <property type="nucleotide sequence ID" value="NZ_JACOFZ010000001.1"/>
</dbReference>
<dbReference type="Pfam" id="PF08668">
    <property type="entry name" value="HDOD"/>
    <property type="match status" value="1"/>
</dbReference>
<evidence type="ECO:0000313" key="2">
    <source>
        <dbReference type="EMBL" id="MBC3880272.1"/>
    </source>
</evidence>
<dbReference type="SUPFAM" id="SSF109604">
    <property type="entry name" value="HD-domain/PDEase-like"/>
    <property type="match status" value="1"/>
</dbReference>
<gene>
    <name evidence="2" type="ORF">H8K36_02705</name>
</gene>
<dbReference type="Proteomes" id="UP000627446">
    <property type="component" value="Unassembled WGS sequence"/>
</dbReference>
<dbReference type="AlphaFoldDB" id="A0A923HJL9"/>
<evidence type="ECO:0000313" key="3">
    <source>
        <dbReference type="Proteomes" id="UP000627446"/>
    </source>
</evidence>
<dbReference type="InterPro" id="IPR013976">
    <property type="entry name" value="HDOD"/>
</dbReference>
<keyword evidence="3" id="KW-1185">Reference proteome</keyword>
<dbReference type="EMBL" id="JACOFZ010000001">
    <property type="protein sequence ID" value="MBC3880272.1"/>
    <property type="molecule type" value="Genomic_DNA"/>
</dbReference>
<dbReference type="PROSITE" id="PS51833">
    <property type="entry name" value="HDOD"/>
    <property type="match status" value="1"/>
</dbReference>
<dbReference type="PANTHER" id="PTHR33525">
    <property type="match status" value="1"/>
</dbReference>
<name>A0A923HJL9_9BURK</name>
<dbReference type="InterPro" id="IPR052340">
    <property type="entry name" value="RNase_Y/CdgJ"/>
</dbReference>
<protein>
    <submittedName>
        <fullName evidence="2">HDOD domain-containing protein</fullName>
    </submittedName>
</protein>
<feature type="domain" description="HDOD" evidence="1">
    <location>
        <begin position="185"/>
        <end position="374"/>
    </location>
</feature>
<proteinExistence type="predicted"/>
<sequence>MIPIVSFLPVVNSQQKLVALRPDFGDQTEDTYSYLLNVLQQVDFLERLAPLFIMLPVKHPRELPLDFAERDTSKHIALCIPELSCIDKEVGDKLEHFASLGMRILMDDFNSKASLIWPETKGIIVDCAQGIPSHIQPWLFSLQNNQHLAKNLDTLAQQQTASEAGFSLFSGEFAFSPTNSNKTGDATARARLLKLLNLVSRDADVKELETLFKQDASLSFMLFKIVSSAAFAQTVKVSSFVQAINLLGRRQLQRWLQLLLYAKQGDHGSGLNPLMLRAAFRASSMEAYCRQRGGSRDEQDSAFMVGMFSLLDLLFSTPLWEILKPLNLPEEIVDALTERAGELGSLLAIVELADRPKSQLLANALQAQGIDAGTYYENQVYSYTWVNQVCQDM</sequence>
<dbReference type="Gene3D" id="1.10.3210.10">
    <property type="entry name" value="Hypothetical protein af1432"/>
    <property type="match status" value="1"/>
</dbReference>
<comment type="caution">
    <text evidence="2">The sequence shown here is derived from an EMBL/GenBank/DDBJ whole genome shotgun (WGS) entry which is preliminary data.</text>
</comment>
<reference evidence="2" key="1">
    <citation type="submission" date="2020-08" db="EMBL/GenBank/DDBJ databases">
        <title>Novel species isolated from subtropical streams in China.</title>
        <authorList>
            <person name="Lu H."/>
        </authorList>
    </citation>
    <scope>NUCLEOTIDE SEQUENCE</scope>
    <source>
        <strain evidence="2">LX22W</strain>
    </source>
</reference>
<evidence type="ECO:0000259" key="1">
    <source>
        <dbReference type="PROSITE" id="PS51833"/>
    </source>
</evidence>
<accession>A0A923HJL9</accession>
<organism evidence="2 3">
    <name type="scientific">Undibacterium nitidum</name>
    <dbReference type="NCBI Taxonomy" id="2762298"/>
    <lineage>
        <taxon>Bacteria</taxon>
        <taxon>Pseudomonadati</taxon>
        <taxon>Pseudomonadota</taxon>
        <taxon>Betaproteobacteria</taxon>
        <taxon>Burkholderiales</taxon>
        <taxon>Oxalobacteraceae</taxon>
        <taxon>Undibacterium</taxon>
    </lineage>
</organism>
<dbReference type="PANTHER" id="PTHR33525:SF4">
    <property type="entry name" value="CYCLIC DI-GMP PHOSPHODIESTERASE CDGJ"/>
    <property type="match status" value="1"/>
</dbReference>